<comment type="caution">
    <text evidence="1">The sequence shown here is derived from an EMBL/GenBank/DDBJ whole genome shotgun (WGS) entry which is preliminary data.</text>
</comment>
<feature type="non-terminal residue" evidence="1">
    <location>
        <position position="1"/>
    </location>
</feature>
<dbReference type="OrthoDB" id="1742236at2759"/>
<evidence type="ECO:0000313" key="1">
    <source>
        <dbReference type="EMBL" id="KAG2481812.1"/>
    </source>
</evidence>
<organism evidence="1 2">
    <name type="scientific">Edaphochlamys debaryana</name>
    <dbReference type="NCBI Taxonomy" id="47281"/>
    <lineage>
        <taxon>Eukaryota</taxon>
        <taxon>Viridiplantae</taxon>
        <taxon>Chlorophyta</taxon>
        <taxon>core chlorophytes</taxon>
        <taxon>Chlorophyceae</taxon>
        <taxon>CS clade</taxon>
        <taxon>Chlamydomonadales</taxon>
        <taxon>Chlamydomonadales incertae sedis</taxon>
        <taxon>Edaphochlamys</taxon>
    </lineage>
</organism>
<dbReference type="AlphaFoldDB" id="A0A836BMK0"/>
<sequence>MAEDEVMAPVEGQQPAEELDAAGAVAGEAMNTDLPAADEDDLDFPDEVGKEVKLTDDGGLIKKIITPGEGWESPEKGDEVT</sequence>
<gene>
    <name evidence="1" type="ORF">HYH03_019222</name>
</gene>
<dbReference type="EMBL" id="JAEHOE010000516">
    <property type="protein sequence ID" value="KAG2481812.1"/>
    <property type="molecule type" value="Genomic_DNA"/>
</dbReference>
<dbReference type="InterPro" id="IPR046357">
    <property type="entry name" value="PPIase_dom_sf"/>
</dbReference>
<dbReference type="GO" id="GO:0003755">
    <property type="term" value="F:peptidyl-prolyl cis-trans isomerase activity"/>
    <property type="evidence" value="ECO:0007669"/>
    <property type="project" value="InterPro"/>
</dbReference>
<evidence type="ECO:0000313" key="2">
    <source>
        <dbReference type="Proteomes" id="UP000612055"/>
    </source>
</evidence>
<accession>A0A836BMK0</accession>
<reference evidence="1" key="1">
    <citation type="journal article" date="2020" name="bioRxiv">
        <title>Comparative genomics of Chlamydomonas.</title>
        <authorList>
            <person name="Craig R.J."/>
            <person name="Hasan A.R."/>
            <person name="Ness R.W."/>
            <person name="Keightley P.D."/>
        </authorList>
    </citation>
    <scope>NUCLEOTIDE SEQUENCE</scope>
    <source>
        <strain evidence="1">CCAP 11/70</strain>
    </source>
</reference>
<protein>
    <submittedName>
        <fullName evidence="1">Uncharacterized protein</fullName>
    </submittedName>
</protein>
<dbReference type="Proteomes" id="UP000612055">
    <property type="component" value="Unassembled WGS sequence"/>
</dbReference>
<proteinExistence type="predicted"/>
<name>A0A836BMK0_9CHLO</name>
<dbReference type="Gene3D" id="3.10.50.40">
    <property type="match status" value="1"/>
</dbReference>
<keyword evidence="2" id="KW-1185">Reference proteome</keyword>